<dbReference type="Pfam" id="PF00015">
    <property type="entry name" value="MCPsignal"/>
    <property type="match status" value="1"/>
</dbReference>
<feature type="coiled-coil region" evidence="11">
    <location>
        <begin position="222"/>
        <end position="259"/>
    </location>
</feature>
<dbReference type="Pfam" id="PF16591">
    <property type="entry name" value="HBM"/>
    <property type="match status" value="1"/>
</dbReference>
<keyword evidence="18" id="KW-1185">Reference proteome</keyword>
<comment type="similarity">
    <text evidence="9">Belongs to the methyl-accepting chemotaxis (MCP) protein family.</text>
</comment>
<dbReference type="GO" id="GO:0004888">
    <property type="term" value="F:transmembrane signaling receptor activity"/>
    <property type="evidence" value="ECO:0007669"/>
    <property type="project" value="InterPro"/>
</dbReference>
<evidence type="ECO:0000256" key="7">
    <source>
        <dbReference type="ARBA" id="ARBA00023136"/>
    </source>
</evidence>
<feature type="transmembrane region" description="Helical" evidence="12">
    <location>
        <begin position="20"/>
        <end position="40"/>
    </location>
</feature>
<dbReference type="Proteomes" id="UP000534677">
    <property type="component" value="Unassembled WGS sequence"/>
</dbReference>
<dbReference type="AlphaFoldDB" id="A0A7X1AJ91"/>
<evidence type="ECO:0000256" key="10">
    <source>
        <dbReference type="PROSITE-ProRule" id="PRU00284"/>
    </source>
</evidence>
<evidence type="ECO:0000256" key="9">
    <source>
        <dbReference type="ARBA" id="ARBA00029447"/>
    </source>
</evidence>
<dbReference type="SMART" id="SM01358">
    <property type="entry name" value="HBM"/>
    <property type="match status" value="1"/>
</dbReference>
<evidence type="ECO:0000313" key="16">
    <source>
        <dbReference type="EMBL" id="MBC2405392.1"/>
    </source>
</evidence>
<evidence type="ECO:0000256" key="4">
    <source>
        <dbReference type="ARBA" id="ARBA00022500"/>
    </source>
</evidence>
<dbReference type="PRINTS" id="PR00260">
    <property type="entry name" value="CHEMTRNSDUCR"/>
</dbReference>
<dbReference type="EMBL" id="JAAXCY010000002">
    <property type="protein sequence ID" value="MBC2405392.1"/>
    <property type="molecule type" value="Genomic_DNA"/>
</dbReference>
<dbReference type="GO" id="GO:0007165">
    <property type="term" value="P:signal transduction"/>
    <property type="evidence" value="ECO:0007669"/>
    <property type="project" value="UniProtKB-KW"/>
</dbReference>
<dbReference type="RefSeq" id="WP_185704795.1">
    <property type="nucleotide sequence ID" value="NZ_JAAXCY010000002.1"/>
</dbReference>
<dbReference type="SMART" id="SM00283">
    <property type="entry name" value="MA"/>
    <property type="match status" value="1"/>
</dbReference>
<dbReference type="PANTHER" id="PTHR32089">
    <property type="entry name" value="METHYL-ACCEPTING CHEMOTAXIS PROTEIN MCPB"/>
    <property type="match status" value="1"/>
</dbReference>
<evidence type="ECO:0000256" key="11">
    <source>
        <dbReference type="SAM" id="Coils"/>
    </source>
</evidence>
<dbReference type="InterPro" id="IPR003660">
    <property type="entry name" value="HAMP_dom"/>
</dbReference>
<name>A0A7X1AJ91_9PSED</name>
<evidence type="ECO:0000256" key="12">
    <source>
        <dbReference type="SAM" id="Phobius"/>
    </source>
</evidence>
<keyword evidence="11" id="KW-0175">Coiled coil</keyword>
<dbReference type="GO" id="GO:0005886">
    <property type="term" value="C:plasma membrane"/>
    <property type="evidence" value="ECO:0007669"/>
    <property type="project" value="UniProtKB-SubCell"/>
</dbReference>
<keyword evidence="8 10" id="KW-0807">Transducer</keyword>
<dbReference type="SMART" id="SM00304">
    <property type="entry name" value="HAMP"/>
    <property type="match status" value="2"/>
</dbReference>
<dbReference type="Gene3D" id="1.10.287.950">
    <property type="entry name" value="Methyl-accepting chemotaxis protein"/>
    <property type="match status" value="1"/>
</dbReference>
<evidence type="ECO:0000259" key="14">
    <source>
        <dbReference type="PROSITE" id="PS50885"/>
    </source>
</evidence>
<evidence type="ECO:0000256" key="5">
    <source>
        <dbReference type="ARBA" id="ARBA00022692"/>
    </source>
</evidence>
<dbReference type="EMBL" id="JAAXCZ010000002">
    <property type="protein sequence ID" value="MBC2380257.1"/>
    <property type="molecule type" value="Genomic_DNA"/>
</dbReference>
<evidence type="ECO:0000256" key="2">
    <source>
        <dbReference type="ARBA" id="ARBA00022475"/>
    </source>
</evidence>
<evidence type="ECO:0000256" key="8">
    <source>
        <dbReference type="ARBA" id="ARBA00023224"/>
    </source>
</evidence>
<organism evidence="16 17">
    <name type="scientific">Pseudomonas cremoris</name>
    <dbReference type="NCBI Taxonomy" id="2724178"/>
    <lineage>
        <taxon>Bacteria</taxon>
        <taxon>Pseudomonadati</taxon>
        <taxon>Pseudomonadota</taxon>
        <taxon>Gammaproteobacteria</taxon>
        <taxon>Pseudomonadales</taxon>
        <taxon>Pseudomonadaceae</taxon>
        <taxon>Pseudomonas</taxon>
    </lineage>
</organism>
<reference evidence="17 18" key="1">
    <citation type="submission" date="2020-04" db="EMBL/GenBank/DDBJ databases">
        <title>Pseudomonas crami sp. nov., a novel proteolytic bacterial species isolated from cream.</title>
        <authorList>
            <person name="Hofmann K."/>
            <person name="Woller A."/>
            <person name="Huptas C."/>
            <person name="Wenning M."/>
            <person name="Scherer S."/>
            <person name="Doll E.V."/>
        </authorList>
    </citation>
    <scope>NUCLEOTIDE SEQUENCE [LARGE SCALE GENOMIC DNA]</scope>
    <source>
        <strain evidence="15 18">WS 5096</strain>
        <strain evidence="16 17">WS 5106</strain>
    </source>
</reference>
<evidence type="ECO:0000313" key="17">
    <source>
        <dbReference type="Proteomes" id="UP000520513"/>
    </source>
</evidence>
<keyword evidence="7 12" id="KW-0472">Membrane</keyword>
<dbReference type="Pfam" id="PF00672">
    <property type="entry name" value="HAMP"/>
    <property type="match status" value="1"/>
</dbReference>
<keyword evidence="6 12" id="KW-1133">Transmembrane helix</keyword>
<accession>A0A7X1AJ91</accession>
<evidence type="ECO:0000313" key="18">
    <source>
        <dbReference type="Proteomes" id="UP000534677"/>
    </source>
</evidence>
<evidence type="ECO:0000256" key="3">
    <source>
        <dbReference type="ARBA" id="ARBA00022481"/>
    </source>
</evidence>
<sequence>MFRRLTRLLGNASVTLKLALGFGQVLILSLIIAGTGLQALNAVLNRSSNLTALAQLAVVAEAMRADRIVYRTLSDTASLGKLTGQIEKIEQHLSFLSHNMKAPADLQRVQDATRLAESFKAALAELPTLIERRENARAPLRKTAVQAGDTLAQLASELPDQDDEKALDAIENLRQAISQAEDGAQAPAWSSESLEAYALNVSKALDSLQVALNAVIALPVDSTLLKSDLEAYQNQLSALKEAQLNTESVQNRFEQQLNQLLEQSDELSLGQTQKRDNEADQTRTLLMGVTLAALLLGSLAAWWIAGQIVRPLRKALATANRIAEGDLSRTTQVVERRDELGQLQQSIAQMAHNLRHLIGGIGDSAREIASAATQLSTVTEKTRDGINNQKDETDQVATAMNEMLATAQEVARHAERASIAAIEADLQAGAGNKVVAQVVEQIGQLADEMALSARAMVALQQESQKIGSVLDVIKSVSQQTNLLALNAAIEAARAGNAGEGFAVVADEVRSLAQRTQESAEEIEGLIKSLHAGTQQVADIMDGSRNLTDYSVGLTRDAGDALAAIARTVAVIQEMNPQIAAAAEEQSAVAEEINRSVLKVRDVSEQTAAASEETAAASVQLSKLSRDLQMLVGKFTL</sequence>
<dbReference type="PANTHER" id="PTHR32089:SF120">
    <property type="entry name" value="METHYL-ACCEPTING CHEMOTAXIS PROTEIN TLPQ"/>
    <property type="match status" value="1"/>
</dbReference>
<feature type="domain" description="Methyl-accepting transducer" evidence="13">
    <location>
        <begin position="364"/>
        <end position="600"/>
    </location>
</feature>
<gene>
    <name evidence="15" type="ORF">HF209_04830</name>
    <name evidence="16" type="ORF">HF257_05205</name>
</gene>
<dbReference type="Gene3D" id="6.10.340.10">
    <property type="match status" value="1"/>
</dbReference>
<dbReference type="GO" id="GO:0006935">
    <property type="term" value="P:chemotaxis"/>
    <property type="evidence" value="ECO:0007669"/>
    <property type="project" value="UniProtKB-KW"/>
</dbReference>
<comment type="caution">
    <text evidence="16">The sequence shown here is derived from an EMBL/GenBank/DDBJ whole genome shotgun (WGS) entry which is preliminary data.</text>
</comment>
<evidence type="ECO:0000256" key="1">
    <source>
        <dbReference type="ARBA" id="ARBA00004651"/>
    </source>
</evidence>
<feature type="domain" description="HAMP" evidence="14">
    <location>
        <begin position="306"/>
        <end position="359"/>
    </location>
</feature>
<dbReference type="InterPro" id="IPR004090">
    <property type="entry name" value="Chemotax_Me-accpt_rcpt"/>
</dbReference>
<dbReference type="Gene3D" id="1.20.1440.210">
    <property type="match status" value="1"/>
</dbReference>
<dbReference type="PROSITE" id="PS50885">
    <property type="entry name" value="HAMP"/>
    <property type="match status" value="1"/>
</dbReference>
<comment type="subcellular location">
    <subcellularLocation>
        <location evidence="1">Cell membrane</location>
        <topology evidence="1">Multi-pass membrane protein</topology>
    </subcellularLocation>
</comment>
<keyword evidence="5 12" id="KW-0812">Transmembrane</keyword>
<protein>
    <submittedName>
        <fullName evidence="16">HAMP domain-containing protein</fullName>
    </submittedName>
</protein>
<dbReference type="InterPro" id="IPR032255">
    <property type="entry name" value="HBM"/>
</dbReference>
<evidence type="ECO:0000259" key="13">
    <source>
        <dbReference type="PROSITE" id="PS50111"/>
    </source>
</evidence>
<dbReference type="SUPFAM" id="SSF58104">
    <property type="entry name" value="Methyl-accepting chemotaxis protein (MCP) signaling domain"/>
    <property type="match status" value="1"/>
</dbReference>
<dbReference type="PROSITE" id="PS50111">
    <property type="entry name" value="CHEMOTAXIS_TRANSDUC_2"/>
    <property type="match status" value="1"/>
</dbReference>
<feature type="transmembrane region" description="Helical" evidence="12">
    <location>
        <begin position="284"/>
        <end position="305"/>
    </location>
</feature>
<dbReference type="InterPro" id="IPR004089">
    <property type="entry name" value="MCPsignal_dom"/>
</dbReference>
<keyword evidence="2" id="KW-1003">Cell membrane</keyword>
<keyword evidence="3" id="KW-0488">Methylation</keyword>
<dbReference type="FunFam" id="1.10.287.950:FF:000001">
    <property type="entry name" value="Methyl-accepting chemotaxis sensory transducer"/>
    <property type="match status" value="1"/>
</dbReference>
<dbReference type="CDD" id="cd11386">
    <property type="entry name" value="MCP_signal"/>
    <property type="match status" value="1"/>
</dbReference>
<dbReference type="Proteomes" id="UP000520513">
    <property type="component" value="Unassembled WGS sequence"/>
</dbReference>
<evidence type="ECO:0000313" key="15">
    <source>
        <dbReference type="EMBL" id="MBC2380257.1"/>
    </source>
</evidence>
<keyword evidence="4" id="KW-0145">Chemotaxis</keyword>
<proteinExistence type="inferred from homology"/>
<evidence type="ECO:0000256" key="6">
    <source>
        <dbReference type="ARBA" id="ARBA00022989"/>
    </source>
</evidence>
<dbReference type="CDD" id="cd06225">
    <property type="entry name" value="HAMP"/>
    <property type="match status" value="1"/>
</dbReference>